<proteinExistence type="predicted"/>
<accession>A0A2J6T5M7</accession>
<dbReference type="RefSeq" id="XP_024735230.1">
    <property type="nucleotide sequence ID" value="XM_024880520.1"/>
</dbReference>
<dbReference type="OrthoDB" id="5347452at2759"/>
<evidence type="ECO:0000313" key="3">
    <source>
        <dbReference type="EMBL" id="PMD58326.1"/>
    </source>
</evidence>
<keyword evidence="2" id="KW-1133">Transmembrane helix</keyword>
<feature type="region of interest" description="Disordered" evidence="1">
    <location>
        <begin position="78"/>
        <end position="101"/>
    </location>
</feature>
<keyword evidence="2" id="KW-0812">Transmembrane</keyword>
<protein>
    <submittedName>
        <fullName evidence="3">Uncharacterized protein</fullName>
    </submittedName>
</protein>
<feature type="region of interest" description="Disordered" evidence="1">
    <location>
        <begin position="229"/>
        <end position="268"/>
    </location>
</feature>
<dbReference type="InParanoid" id="A0A2J6T5M7"/>
<reference evidence="3 4" key="1">
    <citation type="submission" date="2016-04" db="EMBL/GenBank/DDBJ databases">
        <title>A degradative enzymes factory behind the ericoid mycorrhizal symbiosis.</title>
        <authorList>
            <consortium name="DOE Joint Genome Institute"/>
            <person name="Martino E."/>
            <person name="Morin E."/>
            <person name="Grelet G."/>
            <person name="Kuo A."/>
            <person name="Kohler A."/>
            <person name="Daghino S."/>
            <person name="Barry K."/>
            <person name="Choi C."/>
            <person name="Cichocki N."/>
            <person name="Clum A."/>
            <person name="Copeland A."/>
            <person name="Hainaut M."/>
            <person name="Haridas S."/>
            <person name="Labutti K."/>
            <person name="Lindquist E."/>
            <person name="Lipzen A."/>
            <person name="Khouja H.-R."/>
            <person name="Murat C."/>
            <person name="Ohm R."/>
            <person name="Olson A."/>
            <person name="Spatafora J."/>
            <person name="Veneault-Fourrey C."/>
            <person name="Henrissat B."/>
            <person name="Grigoriev I."/>
            <person name="Martin F."/>
            <person name="Perotto S."/>
        </authorList>
    </citation>
    <scope>NUCLEOTIDE SEQUENCE [LARGE SCALE GENOMIC DNA]</scope>
    <source>
        <strain evidence="3 4">E</strain>
    </source>
</reference>
<feature type="compositionally biased region" description="Polar residues" evidence="1">
    <location>
        <begin position="140"/>
        <end position="154"/>
    </location>
</feature>
<keyword evidence="2" id="KW-0472">Membrane</keyword>
<gene>
    <name evidence="3" type="ORF">K444DRAFT_614323</name>
</gene>
<evidence type="ECO:0000256" key="2">
    <source>
        <dbReference type="SAM" id="Phobius"/>
    </source>
</evidence>
<feature type="transmembrane region" description="Helical" evidence="2">
    <location>
        <begin position="110"/>
        <end position="128"/>
    </location>
</feature>
<dbReference type="GeneID" id="36588597"/>
<dbReference type="AlphaFoldDB" id="A0A2J6T5M7"/>
<evidence type="ECO:0000313" key="4">
    <source>
        <dbReference type="Proteomes" id="UP000235371"/>
    </source>
</evidence>
<feature type="region of interest" description="Disordered" evidence="1">
    <location>
        <begin position="138"/>
        <end position="202"/>
    </location>
</feature>
<name>A0A2J6T5M7_9HELO</name>
<dbReference type="EMBL" id="KZ613825">
    <property type="protein sequence ID" value="PMD58326.1"/>
    <property type="molecule type" value="Genomic_DNA"/>
</dbReference>
<keyword evidence="4" id="KW-1185">Reference proteome</keyword>
<evidence type="ECO:0000256" key="1">
    <source>
        <dbReference type="SAM" id="MobiDB-lite"/>
    </source>
</evidence>
<sequence length="268" mass="28325">MCFPPTTCLDSTAYVTACNITCQDDLSTLKCTAESSKYCFSQYWNGTIPMSQWGCANSPFTQTVESTFVGQALVTGSGSKTASESGSAATSSTGSESTASTTSGLSTFEIVGIAFGSFIGLVLILGFLKSIIFPAPPTNPKQSQHPNNSSSENIQLGPTNHGHPGGPLPPQGPNITYNIYGQPTPPPLNNASPPRGYFNYSPHALSQENMDRFQSQNSVGRARTVLSDSGYSDVSDLHDFSQSPRSEYGRPPVRSSVISAAPGHVPRV</sequence>
<dbReference type="Proteomes" id="UP000235371">
    <property type="component" value="Unassembled WGS sequence"/>
</dbReference>
<organism evidence="3 4">
    <name type="scientific">Hyaloscypha bicolor E</name>
    <dbReference type="NCBI Taxonomy" id="1095630"/>
    <lineage>
        <taxon>Eukaryota</taxon>
        <taxon>Fungi</taxon>
        <taxon>Dikarya</taxon>
        <taxon>Ascomycota</taxon>
        <taxon>Pezizomycotina</taxon>
        <taxon>Leotiomycetes</taxon>
        <taxon>Helotiales</taxon>
        <taxon>Hyaloscyphaceae</taxon>
        <taxon>Hyaloscypha</taxon>
        <taxon>Hyaloscypha bicolor</taxon>
    </lineage>
</organism>